<feature type="non-terminal residue" evidence="2">
    <location>
        <position position="77"/>
    </location>
</feature>
<feature type="region of interest" description="Disordered" evidence="1">
    <location>
        <begin position="1"/>
        <end position="20"/>
    </location>
</feature>
<feature type="non-terminal residue" evidence="2">
    <location>
        <position position="1"/>
    </location>
</feature>
<evidence type="ECO:0000256" key="1">
    <source>
        <dbReference type="SAM" id="MobiDB-lite"/>
    </source>
</evidence>
<accession>A0A6J4LDG7</accession>
<dbReference type="AlphaFoldDB" id="A0A6J4LDG7"/>
<protein>
    <submittedName>
        <fullName evidence="2">High-affinity branched-chain amino acid transport system permease protein LivH</fullName>
    </submittedName>
</protein>
<name>A0A6J4LDG7_9ACTN</name>
<gene>
    <name evidence="2" type="ORF">AVDCRST_MAG36-864</name>
</gene>
<sequence>GPARQQLLRAHDHGPGTRVGLRARGPGLHDGLRRAAAHQLRALRSLHVRHVRDAVDRLLPRRDGGHHRRLGPRHAGG</sequence>
<evidence type="ECO:0000313" key="2">
    <source>
        <dbReference type="EMBL" id="CAA9329729.1"/>
    </source>
</evidence>
<proteinExistence type="predicted"/>
<dbReference type="EMBL" id="CADCUH010000049">
    <property type="protein sequence ID" value="CAA9329729.1"/>
    <property type="molecule type" value="Genomic_DNA"/>
</dbReference>
<organism evidence="2">
    <name type="scientific">uncultured Nocardioidaceae bacterium</name>
    <dbReference type="NCBI Taxonomy" id="253824"/>
    <lineage>
        <taxon>Bacteria</taxon>
        <taxon>Bacillati</taxon>
        <taxon>Actinomycetota</taxon>
        <taxon>Actinomycetes</taxon>
        <taxon>Propionibacteriales</taxon>
        <taxon>Nocardioidaceae</taxon>
        <taxon>environmental samples</taxon>
    </lineage>
</organism>
<reference evidence="2" key="1">
    <citation type="submission" date="2020-02" db="EMBL/GenBank/DDBJ databases">
        <authorList>
            <person name="Meier V. D."/>
        </authorList>
    </citation>
    <scope>NUCLEOTIDE SEQUENCE</scope>
    <source>
        <strain evidence="2">AVDCRST_MAG36</strain>
    </source>
</reference>